<protein>
    <submittedName>
        <fullName evidence="1">Uncharacterized protein MANES_03G212100</fullName>
    </submittedName>
</protein>
<dbReference type="PANTHER" id="PTHR34954">
    <property type="entry name" value="EXPRESSED PROTEIN"/>
    <property type="match status" value="1"/>
</dbReference>
<dbReference type="EMBL" id="GGEC01023604">
    <property type="protein sequence ID" value="MBX04088.1"/>
    <property type="molecule type" value="Transcribed_RNA"/>
</dbReference>
<reference evidence="1" key="1">
    <citation type="submission" date="2018-02" db="EMBL/GenBank/DDBJ databases">
        <title>Rhizophora mucronata_Transcriptome.</title>
        <authorList>
            <person name="Meera S.P."/>
            <person name="Sreeshan A."/>
            <person name="Augustine A."/>
        </authorList>
    </citation>
    <scope>NUCLEOTIDE SEQUENCE</scope>
    <source>
        <tissue evidence="1">Leaf</tissue>
    </source>
</reference>
<dbReference type="GO" id="GO:0070300">
    <property type="term" value="F:phosphatidic acid binding"/>
    <property type="evidence" value="ECO:0007669"/>
    <property type="project" value="InterPro"/>
</dbReference>
<dbReference type="AlphaFoldDB" id="A0A2P2KEC6"/>
<name>A0A2P2KEC6_RHIMU</name>
<evidence type="ECO:0000313" key="1">
    <source>
        <dbReference type="EMBL" id="MBX04088.1"/>
    </source>
</evidence>
<accession>A0A2P2KEC6</accession>
<organism evidence="1">
    <name type="scientific">Rhizophora mucronata</name>
    <name type="common">Asiatic mangrove</name>
    <dbReference type="NCBI Taxonomy" id="61149"/>
    <lineage>
        <taxon>Eukaryota</taxon>
        <taxon>Viridiplantae</taxon>
        <taxon>Streptophyta</taxon>
        <taxon>Embryophyta</taxon>
        <taxon>Tracheophyta</taxon>
        <taxon>Spermatophyta</taxon>
        <taxon>Magnoliopsida</taxon>
        <taxon>eudicotyledons</taxon>
        <taxon>Gunneridae</taxon>
        <taxon>Pentapetalae</taxon>
        <taxon>rosids</taxon>
        <taxon>fabids</taxon>
        <taxon>Malpighiales</taxon>
        <taxon>Rhizophoraceae</taxon>
        <taxon>Rhizophora</taxon>
    </lineage>
</organism>
<dbReference type="InterPro" id="IPR044160">
    <property type="entry name" value="TGD4-like"/>
</dbReference>
<dbReference type="GO" id="GO:0034196">
    <property type="term" value="P:acylglycerol transport"/>
    <property type="evidence" value="ECO:0007669"/>
    <property type="project" value="InterPro"/>
</dbReference>
<proteinExistence type="predicted"/>
<dbReference type="GO" id="GO:1990052">
    <property type="term" value="P:ER to chloroplast lipid transport"/>
    <property type="evidence" value="ECO:0007669"/>
    <property type="project" value="InterPro"/>
</dbReference>
<sequence>MEMKRLRWATDGGGGGGGWGNWELDASTPRTLEGEARAVPGDPIPLGVSRGTSLSRPKQLHFFHHFMNSPFLLSYSSSPGFSVQRLLSLPTFSPNWFAALLGQFNLQKFVSSLKEKTDDFQSSPLQTIGRHLRDKSLYALGLCSELLLTPDDVLLLSLDTCGYGKTSRKKAILHHKFPRHNLNLEAVWPGLFVDKFGNYWDVPLALAVDLASVGSESGASYHLCLHHNVGLPKPFDGDQSSLLPPVTLLPGTSVKSAFSLKKDIEIWRSKAQKLKMVQPFDVFLSNPHISASGIIGAAVTACLGDTSVRSEEYGSEGFRGFCLHAPAVKSAVLADIFSSVSITAQHGNFQRLFLDLTRFHVRLDFPSGSKFLSSAMQLAQDFFHSQQPTVEAVRGICPDATISLQQQIAGPLSLRVDSGLAIDWKNRDWPMRVHDPVFAVEYALQVLGSAKAIAWYSPRQQEFMMELRFFET</sequence>
<dbReference type="PANTHER" id="PTHR34954:SF4">
    <property type="entry name" value="PROTEIN TRIGALACTOSYLDIACYLGLYCEROL 4, CHLOROPLASTIC"/>
    <property type="match status" value="1"/>
</dbReference>
<dbReference type="GO" id="GO:0009941">
    <property type="term" value="C:chloroplast envelope"/>
    <property type="evidence" value="ECO:0007669"/>
    <property type="project" value="TreeGrafter"/>
</dbReference>